<dbReference type="PROSITE" id="PS50011">
    <property type="entry name" value="PROTEIN_KINASE_DOM"/>
    <property type="match status" value="1"/>
</dbReference>
<keyword evidence="19" id="KW-1185">Reference proteome</keyword>
<evidence type="ECO:0000256" key="15">
    <source>
        <dbReference type="SAM" id="MobiDB-lite"/>
    </source>
</evidence>
<evidence type="ECO:0000259" key="17">
    <source>
        <dbReference type="PROSITE" id="PS50011"/>
    </source>
</evidence>
<dbReference type="SUPFAM" id="SSF56112">
    <property type="entry name" value="Protein kinase-like (PK-like)"/>
    <property type="match status" value="1"/>
</dbReference>
<sequence>MKGTDGDVIARLYFQARDMELQNALEAHHLIIAPAASGEASYDSQRDSQRDSTINSAKDSTNDSTTDLSKDWTNYSTKDLSKESQKGLDKDMQQGAHGSVYSSHNFDDRYFDYNEFENLPSLILRFSTERRSNIGFVIGRNAFCDLALDHACLAQFHGAFTFDSSHRLVFKDLGSRRGTRVKYDRGVNDNTKVRDDFGEPLYTSSGGLIRRGFTWIVGGSGDYQSVEVRLGETLLIHVVVPDRNWSSQNHKESVGSFRRNNLAVYSDHFRSAWMRAQKPKRQAKRRSTLSSAPIYIHKAVGWGAFGTTFRRWNVSTGKEIAVKQPRGGSIDDTTLDIRGIWANEIKILKSLKHLHITEFLGPRNQTIDAWPTIHLEYAALGCLKKEMHRKEFEPAEYISIVHQCLLALEYLHDEHQIAHRDIKPENILVFSRNDENQSILVKLADFGTSKIGMANYTTICGTKPYWAPEMFESEKLKMMGERQGYGKEVDIWSLGVVAFQMVLVSQGKSLPACAKYNTLYWEAVLAMLEEFTKDEPDHWIDFLRNNMLKEHGRSSAATCRSLVDAFQGSAPGDARMQRPAMHGVVDNGPTRTPSPGLEKDAQGAGPREIWSVSPLSDGPPSPRASVTSLYTLDADESPGADKRLPPKQFPPALPGHDVSMRSGTDGDSDFEMLPIPHWVDLKCRTA</sequence>
<keyword evidence="7" id="KW-0547">Nucleotide-binding</keyword>
<evidence type="ECO:0000256" key="4">
    <source>
        <dbReference type="ARBA" id="ARBA00022448"/>
    </source>
</evidence>
<feature type="region of interest" description="Disordered" evidence="15">
    <location>
        <begin position="569"/>
        <end position="672"/>
    </location>
</feature>
<dbReference type="PROSITE" id="PS00108">
    <property type="entry name" value="PROTEIN_KINASE_ST"/>
    <property type="match status" value="1"/>
</dbReference>
<keyword evidence="5" id="KW-0723">Serine/threonine-protein kinase</keyword>
<dbReference type="Proteomes" id="UP001397290">
    <property type="component" value="Unassembled WGS sequence"/>
</dbReference>
<dbReference type="GO" id="GO:0000045">
    <property type="term" value="P:autophagosome assembly"/>
    <property type="evidence" value="ECO:0007669"/>
    <property type="project" value="TreeGrafter"/>
</dbReference>
<dbReference type="CDD" id="cd00060">
    <property type="entry name" value="FHA"/>
    <property type="match status" value="1"/>
</dbReference>
<evidence type="ECO:0000256" key="10">
    <source>
        <dbReference type="ARBA" id="ARBA00022927"/>
    </source>
</evidence>
<keyword evidence="8" id="KW-0418">Kinase</keyword>
<evidence type="ECO:0000256" key="13">
    <source>
        <dbReference type="ARBA" id="ARBA00047899"/>
    </source>
</evidence>
<dbReference type="InterPro" id="IPR008271">
    <property type="entry name" value="Ser/Thr_kinase_AS"/>
</dbReference>
<dbReference type="InterPro" id="IPR011009">
    <property type="entry name" value="Kinase-like_dom_sf"/>
</dbReference>
<evidence type="ECO:0000256" key="2">
    <source>
        <dbReference type="ARBA" id="ARBA00005575"/>
    </source>
</evidence>
<dbReference type="Gene3D" id="2.60.200.20">
    <property type="match status" value="1"/>
</dbReference>
<dbReference type="GO" id="GO:0004674">
    <property type="term" value="F:protein serine/threonine kinase activity"/>
    <property type="evidence" value="ECO:0007669"/>
    <property type="project" value="UniProtKB-KW"/>
</dbReference>
<evidence type="ECO:0000256" key="7">
    <source>
        <dbReference type="ARBA" id="ARBA00022741"/>
    </source>
</evidence>
<dbReference type="EMBL" id="JAAHCF010000313">
    <property type="protein sequence ID" value="KAK8145187.1"/>
    <property type="molecule type" value="Genomic_DNA"/>
</dbReference>
<evidence type="ECO:0000313" key="18">
    <source>
        <dbReference type="EMBL" id="KAK8145187.1"/>
    </source>
</evidence>
<dbReference type="InterPro" id="IPR045269">
    <property type="entry name" value="Atg1-like"/>
</dbReference>
<dbReference type="GO" id="GO:0000422">
    <property type="term" value="P:autophagy of mitochondrion"/>
    <property type="evidence" value="ECO:0007669"/>
    <property type="project" value="TreeGrafter"/>
</dbReference>
<reference evidence="18 19" key="1">
    <citation type="submission" date="2020-02" db="EMBL/GenBank/DDBJ databases">
        <title>Comparative genomics of the hypocrealean fungal genus Beauvera.</title>
        <authorList>
            <person name="Showalter D.N."/>
            <person name="Bushley K.E."/>
            <person name="Rehner S.A."/>
        </authorList>
    </citation>
    <scope>NUCLEOTIDE SEQUENCE [LARGE SCALE GENOMIC DNA]</scope>
    <source>
        <strain evidence="18 19">ARSEF4384</strain>
    </source>
</reference>
<dbReference type="Pfam" id="PF00069">
    <property type="entry name" value="Pkinase"/>
    <property type="match status" value="1"/>
</dbReference>
<dbReference type="Pfam" id="PF00498">
    <property type="entry name" value="FHA"/>
    <property type="match status" value="1"/>
</dbReference>
<dbReference type="EC" id="2.7.11.1" evidence="3"/>
<dbReference type="PANTHER" id="PTHR24348">
    <property type="entry name" value="SERINE/THREONINE-PROTEIN KINASE UNC-51-RELATED"/>
    <property type="match status" value="1"/>
</dbReference>
<name>A0AAW0RSF8_9HYPO</name>
<keyword evidence="4" id="KW-0813">Transport</keyword>
<dbReference type="GO" id="GO:0034045">
    <property type="term" value="C:phagophore assembly site membrane"/>
    <property type="evidence" value="ECO:0007669"/>
    <property type="project" value="UniProtKB-SubCell"/>
</dbReference>
<accession>A0AAW0RSF8</accession>
<feature type="domain" description="Protein kinase" evidence="17">
    <location>
        <begin position="294"/>
        <end position="653"/>
    </location>
</feature>
<feature type="region of interest" description="Disordered" evidence="15">
    <location>
        <begin position="37"/>
        <end position="68"/>
    </location>
</feature>
<comment type="catalytic activity">
    <reaction evidence="14">
        <text>L-seryl-[protein] + ATP = O-phospho-L-seryl-[protein] + ADP + H(+)</text>
        <dbReference type="Rhea" id="RHEA:17989"/>
        <dbReference type="Rhea" id="RHEA-COMP:9863"/>
        <dbReference type="Rhea" id="RHEA-COMP:11604"/>
        <dbReference type="ChEBI" id="CHEBI:15378"/>
        <dbReference type="ChEBI" id="CHEBI:29999"/>
        <dbReference type="ChEBI" id="CHEBI:30616"/>
        <dbReference type="ChEBI" id="CHEBI:83421"/>
        <dbReference type="ChEBI" id="CHEBI:456216"/>
        <dbReference type="EC" id="2.7.11.1"/>
    </reaction>
</comment>
<dbReference type="GO" id="GO:0042594">
    <property type="term" value="P:response to starvation"/>
    <property type="evidence" value="ECO:0007669"/>
    <property type="project" value="TreeGrafter"/>
</dbReference>
<dbReference type="GO" id="GO:0034727">
    <property type="term" value="P:piecemeal microautophagy of the nucleus"/>
    <property type="evidence" value="ECO:0007669"/>
    <property type="project" value="TreeGrafter"/>
</dbReference>
<keyword evidence="10" id="KW-0653">Protein transport</keyword>
<dbReference type="GO" id="GO:0005524">
    <property type="term" value="F:ATP binding"/>
    <property type="evidence" value="ECO:0007669"/>
    <property type="project" value="UniProtKB-KW"/>
</dbReference>
<dbReference type="SUPFAM" id="SSF49879">
    <property type="entry name" value="SMAD/FHA domain"/>
    <property type="match status" value="1"/>
</dbReference>
<proteinExistence type="inferred from homology"/>
<feature type="compositionally biased region" description="Polar residues" evidence="15">
    <location>
        <begin position="53"/>
        <end position="68"/>
    </location>
</feature>
<evidence type="ECO:0000256" key="6">
    <source>
        <dbReference type="ARBA" id="ARBA00022679"/>
    </source>
</evidence>
<comment type="caution">
    <text evidence="18">The sequence shown here is derived from an EMBL/GenBank/DDBJ whole genome shotgun (WGS) entry which is preliminary data.</text>
</comment>
<keyword evidence="9" id="KW-0067">ATP-binding</keyword>
<protein>
    <recommendedName>
        <fullName evidence="3">non-specific serine/threonine protein kinase</fullName>
        <ecNumber evidence="3">2.7.11.1</ecNumber>
    </recommendedName>
    <alternativeName>
        <fullName evidence="12">Autophagy-related protein 1</fullName>
    </alternativeName>
</protein>
<dbReference type="GO" id="GO:0061709">
    <property type="term" value="P:reticulophagy"/>
    <property type="evidence" value="ECO:0007669"/>
    <property type="project" value="TreeGrafter"/>
</dbReference>
<dbReference type="AlphaFoldDB" id="A0AAW0RSF8"/>
<dbReference type="InterPro" id="IPR008984">
    <property type="entry name" value="SMAD_FHA_dom_sf"/>
</dbReference>
<evidence type="ECO:0000256" key="5">
    <source>
        <dbReference type="ARBA" id="ARBA00022527"/>
    </source>
</evidence>
<comment type="catalytic activity">
    <reaction evidence="13">
        <text>L-threonyl-[protein] + ATP = O-phospho-L-threonyl-[protein] + ADP + H(+)</text>
        <dbReference type="Rhea" id="RHEA:46608"/>
        <dbReference type="Rhea" id="RHEA-COMP:11060"/>
        <dbReference type="Rhea" id="RHEA-COMP:11605"/>
        <dbReference type="ChEBI" id="CHEBI:15378"/>
        <dbReference type="ChEBI" id="CHEBI:30013"/>
        <dbReference type="ChEBI" id="CHEBI:30616"/>
        <dbReference type="ChEBI" id="CHEBI:61977"/>
        <dbReference type="ChEBI" id="CHEBI:456216"/>
        <dbReference type="EC" id="2.7.11.1"/>
    </reaction>
</comment>
<evidence type="ECO:0000256" key="3">
    <source>
        <dbReference type="ARBA" id="ARBA00012513"/>
    </source>
</evidence>
<dbReference type="InterPro" id="IPR000719">
    <property type="entry name" value="Prot_kinase_dom"/>
</dbReference>
<keyword evidence="6" id="KW-0808">Transferase</keyword>
<evidence type="ECO:0000313" key="19">
    <source>
        <dbReference type="Proteomes" id="UP001397290"/>
    </source>
</evidence>
<dbReference type="GO" id="GO:0005776">
    <property type="term" value="C:autophagosome"/>
    <property type="evidence" value="ECO:0007669"/>
    <property type="project" value="TreeGrafter"/>
</dbReference>
<evidence type="ECO:0000256" key="11">
    <source>
        <dbReference type="ARBA" id="ARBA00023006"/>
    </source>
</evidence>
<organism evidence="18 19">
    <name type="scientific">Beauveria asiatica</name>
    <dbReference type="NCBI Taxonomy" id="1069075"/>
    <lineage>
        <taxon>Eukaryota</taxon>
        <taxon>Fungi</taxon>
        <taxon>Dikarya</taxon>
        <taxon>Ascomycota</taxon>
        <taxon>Pezizomycotina</taxon>
        <taxon>Sordariomycetes</taxon>
        <taxon>Hypocreomycetidae</taxon>
        <taxon>Hypocreales</taxon>
        <taxon>Cordycipitaceae</taxon>
        <taxon>Beauveria</taxon>
    </lineage>
</organism>
<dbReference type="GO" id="GO:0015031">
    <property type="term" value="P:protein transport"/>
    <property type="evidence" value="ECO:0007669"/>
    <property type="project" value="UniProtKB-KW"/>
</dbReference>
<dbReference type="PANTHER" id="PTHR24348:SF22">
    <property type="entry name" value="NON-SPECIFIC SERINE_THREONINE PROTEIN KINASE"/>
    <property type="match status" value="1"/>
</dbReference>
<evidence type="ECO:0000259" key="16">
    <source>
        <dbReference type="PROSITE" id="PS50006"/>
    </source>
</evidence>
<comment type="similarity">
    <text evidence="2">Belongs to the protein kinase superfamily. CAMK Ser/Thr protein kinase family. CHEK2 subfamily.</text>
</comment>
<evidence type="ECO:0000256" key="8">
    <source>
        <dbReference type="ARBA" id="ARBA00022777"/>
    </source>
</evidence>
<dbReference type="SMART" id="SM00240">
    <property type="entry name" value="FHA"/>
    <property type="match status" value="1"/>
</dbReference>
<keyword evidence="11" id="KW-0072">Autophagy</keyword>
<dbReference type="Gene3D" id="1.10.510.10">
    <property type="entry name" value="Transferase(Phosphotransferase) domain 1"/>
    <property type="match status" value="1"/>
</dbReference>
<evidence type="ECO:0000256" key="9">
    <source>
        <dbReference type="ARBA" id="ARBA00022840"/>
    </source>
</evidence>
<evidence type="ECO:0000256" key="14">
    <source>
        <dbReference type="ARBA" id="ARBA00048679"/>
    </source>
</evidence>
<comment type="subcellular location">
    <subcellularLocation>
        <location evidence="1">Preautophagosomal structure membrane</location>
        <topology evidence="1">Peripheral membrane protein</topology>
    </subcellularLocation>
</comment>
<evidence type="ECO:0000256" key="12">
    <source>
        <dbReference type="ARBA" id="ARBA00030237"/>
    </source>
</evidence>
<dbReference type="GO" id="GO:0005829">
    <property type="term" value="C:cytosol"/>
    <property type="evidence" value="ECO:0007669"/>
    <property type="project" value="TreeGrafter"/>
</dbReference>
<dbReference type="PROSITE" id="PS50006">
    <property type="entry name" value="FHA_DOMAIN"/>
    <property type="match status" value="1"/>
</dbReference>
<gene>
    <name evidence="18" type="ORF">G3M48_004801</name>
</gene>
<dbReference type="InterPro" id="IPR000253">
    <property type="entry name" value="FHA_dom"/>
</dbReference>
<feature type="domain" description="FHA" evidence="16">
    <location>
        <begin position="136"/>
        <end position="186"/>
    </location>
</feature>
<dbReference type="GO" id="GO:0010506">
    <property type="term" value="P:regulation of autophagy"/>
    <property type="evidence" value="ECO:0007669"/>
    <property type="project" value="InterPro"/>
</dbReference>
<evidence type="ECO:0000256" key="1">
    <source>
        <dbReference type="ARBA" id="ARBA00004623"/>
    </source>
</evidence>
<dbReference type="SMART" id="SM00220">
    <property type="entry name" value="S_TKc"/>
    <property type="match status" value="1"/>
</dbReference>